<reference evidence="1 2" key="1">
    <citation type="submission" date="2015-01" db="EMBL/GenBank/DDBJ databases">
        <title>Evolution of Trichinella species and genotypes.</title>
        <authorList>
            <person name="Korhonen P.K."/>
            <person name="Edoardo P."/>
            <person name="Giuseppe L.R."/>
            <person name="Gasser R.B."/>
        </authorList>
    </citation>
    <scope>NUCLEOTIDE SEQUENCE [LARGE SCALE GENOMIC DNA]</scope>
    <source>
        <strain evidence="1">ISS3</strain>
    </source>
</reference>
<proteinExistence type="predicted"/>
<evidence type="ECO:0000313" key="1">
    <source>
        <dbReference type="EMBL" id="KRY27555.1"/>
    </source>
</evidence>
<sequence length="178" mass="19895">MSDLLGRMRRPRAVRTFTDLVTPSLPVNGSMITPSFQRFRGTPSSTRNTRSPFSGCRPIFVHFPREVRVTRYSSSHRFHRCFISSCWCRQRLRKLDAFVGADADAAGIGSDANSRPMRKCAGVNGAQSWGSSLNKVSGRSLIRASNSHSTVCNSQLRSNAFPKTFLRAFFIDLTSRSQ</sequence>
<evidence type="ECO:0000313" key="2">
    <source>
        <dbReference type="Proteomes" id="UP000054776"/>
    </source>
</evidence>
<dbReference type="AlphaFoldDB" id="A0A0V1ATH7"/>
<dbReference type="OrthoDB" id="5919847at2759"/>
<dbReference type="Proteomes" id="UP000054776">
    <property type="component" value="Unassembled WGS sequence"/>
</dbReference>
<comment type="caution">
    <text evidence="1">The sequence shown here is derived from an EMBL/GenBank/DDBJ whole genome shotgun (WGS) entry which is preliminary data.</text>
</comment>
<accession>A0A0V1ATH7</accession>
<keyword evidence="2" id="KW-1185">Reference proteome</keyword>
<dbReference type="EMBL" id="JYDH01000247">
    <property type="protein sequence ID" value="KRY27555.1"/>
    <property type="molecule type" value="Genomic_DNA"/>
</dbReference>
<name>A0A0V1ATH7_TRISP</name>
<dbReference type="InParanoid" id="A0A0V1ATH7"/>
<organism evidence="1 2">
    <name type="scientific">Trichinella spiralis</name>
    <name type="common">Trichina worm</name>
    <dbReference type="NCBI Taxonomy" id="6334"/>
    <lineage>
        <taxon>Eukaryota</taxon>
        <taxon>Metazoa</taxon>
        <taxon>Ecdysozoa</taxon>
        <taxon>Nematoda</taxon>
        <taxon>Enoplea</taxon>
        <taxon>Dorylaimia</taxon>
        <taxon>Trichinellida</taxon>
        <taxon>Trichinellidae</taxon>
        <taxon>Trichinella</taxon>
    </lineage>
</organism>
<gene>
    <name evidence="1" type="ORF">T01_7730</name>
</gene>
<protein>
    <submittedName>
        <fullName evidence="1">Uncharacterized protein</fullName>
    </submittedName>
</protein>